<accession>A0ABN4M635</accession>
<organism evidence="1 2">
    <name type="scientific">Collimonas pratensis</name>
    <dbReference type="NCBI Taxonomy" id="279113"/>
    <lineage>
        <taxon>Bacteria</taxon>
        <taxon>Pseudomonadati</taxon>
        <taxon>Pseudomonadota</taxon>
        <taxon>Betaproteobacteria</taxon>
        <taxon>Burkholderiales</taxon>
        <taxon>Oxalobacteraceae</taxon>
        <taxon>Collimonas</taxon>
    </lineage>
</organism>
<reference evidence="1 2" key="1">
    <citation type="submission" date="2015-11" db="EMBL/GenBank/DDBJ databases">
        <title>Exploring the genomic traits of fungus-feeding bacterial genus Collimonas.</title>
        <authorList>
            <person name="Song C."/>
            <person name="Schmidt R."/>
            <person name="de Jager V."/>
            <person name="Krzyzanowska D."/>
            <person name="Jongedijk E."/>
            <person name="Cankar K."/>
            <person name="Beekwilder J."/>
            <person name="van Veen A."/>
            <person name="de Boer W."/>
            <person name="van Veen J.A."/>
            <person name="Garbeva P."/>
        </authorList>
    </citation>
    <scope>NUCLEOTIDE SEQUENCE [LARGE SCALE GENOMIC DNA]</scope>
    <source>
        <strain evidence="1 2">Ter291</strain>
    </source>
</reference>
<dbReference type="SUPFAM" id="SSF109604">
    <property type="entry name" value="HD-domain/PDEase-like"/>
    <property type="match status" value="1"/>
</dbReference>
<protein>
    <recommendedName>
        <fullName evidence="3">Phosphohydrolase</fullName>
    </recommendedName>
</protein>
<name>A0ABN4M635_9BURK</name>
<dbReference type="Proteomes" id="UP000074914">
    <property type="component" value="Chromosome"/>
</dbReference>
<evidence type="ECO:0000313" key="1">
    <source>
        <dbReference type="EMBL" id="AMP13698.1"/>
    </source>
</evidence>
<proteinExistence type="predicted"/>
<dbReference type="RefSeq" id="WP_062113173.1">
    <property type="nucleotide sequence ID" value="NZ_CP013236.1"/>
</dbReference>
<sequence length="181" mass="20668">MSVDYSILTYTGRYICLAEPRDVDFHISDIAHALSQICRFGGHTRQFYSVAQHSVLVSQMVPVDYRLQALLHDAAEAYFGDMVQPLKRMEALQHYRDYEQSMQSRLFEAFGVIPTTHSTEAVKRADLEMLATERRDLMAPDMAPWSILEGVEPRRASITPVMPQSAEILFIKRFKELAGVL</sequence>
<evidence type="ECO:0000313" key="2">
    <source>
        <dbReference type="Proteomes" id="UP000074914"/>
    </source>
</evidence>
<keyword evidence="2" id="KW-1185">Reference proteome</keyword>
<gene>
    <name evidence="1" type="ORF">CPter291_1424</name>
</gene>
<evidence type="ECO:0008006" key="3">
    <source>
        <dbReference type="Google" id="ProtNLM"/>
    </source>
</evidence>
<dbReference type="EMBL" id="CP013236">
    <property type="protein sequence ID" value="AMP13698.1"/>
    <property type="molecule type" value="Genomic_DNA"/>
</dbReference>
<dbReference type="Gene3D" id="1.10.3210.10">
    <property type="entry name" value="Hypothetical protein af1432"/>
    <property type="match status" value="1"/>
</dbReference>